<gene>
    <name evidence="2" type="ORF">ENT99_06745</name>
</gene>
<accession>A0A832EWB5</accession>
<evidence type="ECO:0008006" key="3">
    <source>
        <dbReference type="Google" id="ProtNLM"/>
    </source>
</evidence>
<sequence length="373" mass="42823">MNRGQSEYIGATLLILLTILITYLSTEWMYTIGSVAREAVNNIEKTREVLDIYLESSSIRIVNRGIKKSYLDLMYIELVNRTIIIRDTNVSLAGGGEIAIALDVNDVEKVCIETRNGNTFCSHRASDSDSYRDFMYFERIPPTYLGFSTVNHVPYRVKRVVAPETYFHIYTTSEGYTTIVIDSEEILNKFSIYLNDNTSDIENKNYIAITLYDYTILDLSKLMDHDDSTAGIIMYSTIAELEICINFDEITRGWFYVYMVNRGGAQGGYMYIAISNNTCRYFETHSTLYSDVAGRNIKGVWLINARSIKIYIKRLIYDIYSIEFYPYNATKTSLGFPSTRYSKPVNSTITVFATSNTYLHMVELIKLNTAFIR</sequence>
<dbReference type="AlphaFoldDB" id="A0A832EWB5"/>
<keyword evidence="1" id="KW-0812">Transmembrane</keyword>
<proteinExistence type="predicted"/>
<comment type="caution">
    <text evidence="2">The sequence shown here is derived from an EMBL/GenBank/DDBJ whole genome shotgun (WGS) entry which is preliminary data.</text>
</comment>
<keyword evidence="1" id="KW-1133">Transmembrane helix</keyword>
<evidence type="ECO:0000313" key="2">
    <source>
        <dbReference type="EMBL" id="HFQ79377.1"/>
    </source>
</evidence>
<dbReference type="EMBL" id="DTAU01000132">
    <property type="protein sequence ID" value="HFQ79377.1"/>
    <property type="molecule type" value="Genomic_DNA"/>
</dbReference>
<reference evidence="2" key="1">
    <citation type="journal article" date="2020" name="mSystems">
        <title>Genome- and Community-Level Interaction Insights into Carbon Utilization and Element Cycling Functions of Hydrothermarchaeota in Hydrothermal Sediment.</title>
        <authorList>
            <person name="Zhou Z."/>
            <person name="Liu Y."/>
            <person name="Xu W."/>
            <person name="Pan J."/>
            <person name="Luo Z.H."/>
            <person name="Li M."/>
        </authorList>
    </citation>
    <scope>NUCLEOTIDE SEQUENCE</scope>
    <source>
        <strain evidence="2">SpSt-629</strain>
    </source>
</reference>
<keyword evidence="1" id="KW-0472">Membrane</keyword>
<name>A0A832EWB5_9CREN</name>
<protein>
    <recommendedName>
        <fullName evidence="3">Flagellin</fullName>
    </recommendedName>
</protein>
<feature type="transmembrane region" description="Helical" evidence="1">
    <location>
        <begin position="7"/>
        <end position="25"/>
    </location>
</feature>
<organism evidence="2">
    <name type="scientific">Ignisphaera aggregans</name>
    <dbReference type="NCBI Taxonomy" id="334771"/>
    <lineage>
        <taxon>Archaea</taxon>
        <taxon>Thermoproteota</taxon>
        <taxon>Thermoprotei</taxon>
        <taxon>Desulfurococcales</taxon>
        <taxon>Desulfurococcaceae</taxon>
        <taxon>Ignisphaera</taxon>
    </lineage>
</organism>
<evidence type="ECO:0000256" key="1">
    <source>
        <dbReference type="SAM" id="Phobius"/>
    </source>
</evidence>